<proteinExistence type="predicted"/>
<accession>A0A9W8MCB6</accession>
<protein>
    <submittedName>
        <fullName evidence="2">Uncharacterized protein</fullName>
    </submittedName>
</protein>
<comment type="caution">
    <text evidence="2">The sequence shown here is derived from an EMBL/GenBank/DDBJ whole genome shotgun (WGS) entry which is preliminary data.</text>
</comment>
<reference evidence="2" key="1">
    <citation type="submission" date="2022-06" db="EMBL/GenBank/DDBJ databases">
        <title>Genome Sequence of Candolleomyces eurysporus.</title>
        <authorList>
            <person name="Buettner E."/>
        </authorList>
    </citation>
    <scope>NUCLEOTIDE SEQUENCE</scope>
    <source>
        <strain evidence="2">VTCC 930004</strain>
    </source>
</reference>
<evidence type="ECO:0000256" key="1">
    <source>
        <dbReference type="SAM" id="MobiDB-lite"/>
    </source>
</evidence>
<evidence type="ECO:0000313" key="3">
    <source>
        <dbReference type="Proteomes" id="UP001140091"/>
    </source>
</evidence>
<keyword evidence="3" id="KW-1185">Reference proteome</keyword>
<dbReference type="AlphaFoldDB" id="A0A9W8MCB6"/>
<feature type="compositionally biased region" description="Acidic residues" evidence="1">
    <location>
        <begin position="203"/>
        <end position="214"/>
    </location>
</feature>
<organism evidence="2 3">
    <name type="scientific">Candolleomyces eurysporus</name>
    <dbReference type="NCBI Taxonomy" id="2828524"/>
    <lineage>
        <taxon>Eukaryota</taxon>
        <taxon>Fungi</taxon>
        <taxon>Dikarya</taxon>
        <taxon>Basidiomycota</taxon>
        <taxon>Agaricomycotina</taxon>
        <taxon>Agaricomycetes</taxon>
        <taxon>Agaricomycetidae</taxon>
        <taxon>Agaricales</taxon>
        <taxon>Agaricineae</taxon>
        <taxon>Psathyrellaceae</taxon>
        <taxon>Candolleomyces</taxon>
    </lineage>
</organism>
<dbReference type="EMBL" id="JANBPK010001215">
    <property type="protein sequence ID" value="KAJ2924562.1"/>
    <property type="molecule type" value="Genomic_DNA"/>
</dbReference>
<evidence type="ECO:0000313" key="2">
    <source>
        <dbReference type="EMBL" id="KAJ2924562.1"/>
    </source>
</evidence>
<feature type="region of interest" description="Disordered" evidence="1">
    <location>
        <begin position="198"/>
        <end position="280"/>
    </location>
</feature>
<gene>
    <name evidence="2" type="ORF">H1R20_g12529</name>
</gene>
<sequence length="300" mass="32578">MRRYYKGLQEIWSSGPVARQYQDALMRTVMMLNNILSEAETEQANDPSSAIEVVIGLKGSIQLITGLISAWETTPRSQLERSLPLSPRRKPASEVAFPGGVPPVPKIPNMLFGTTVGTGSPRLLALPSESQPSPTHMHAEVSQELTGHLRMMDRVPRGHSSGSGHTLSVPVKASLAPGQFSNDQSHVAQQRMYSHPIPAAEGSESDESSSEESDQPGNTRLRAHSAQARRDLPIQSTASSDSDESSSAPHGRITSSEGSHQAHTLRRSSPVTFAPPPIHYLDAVSTNRWLNLYSKKLSRP</sequence>
<name>A0A9W8MCB6_9AGAR</name>
<feature type="compositionally biased region" description="Polar residues" evidence="1">
    <location>
        <begin position="253"/>
        <end position="271"/>
    </location>
</feature>
<feature type="compositionally biased region" description="Low complexity" evidence="1">
    <location>
        <begin position="236"/>
        <end position="248"/>
    </location>
</feature>
<feature type="non-terminal residue" evidence="2">
    <location>
        <position position="1"/>
    </location>
</feature>
<dbReference type="Proteomes" id="UP001140091">
    <property type="component" value="Unassembled WGS sequence"/>
</dbReference>